<gene>
    <name evidence="1" type="ORF">X797_007261</name>
</gene>
<dbReference type="EMBL" id="JELW01000018">
    <property type="protein sequence ID" value="EXU99455.1"/>
    <property type="molecule type" value="Genomic_DNA"/>
</dbReference>
<reference evidence="1 2" key="1">
    <citation type="submission" date="2014-02" db="EMBL/GenBank/DDBJ databases">
        <title>The genome sequence of the entomopathogenic fungus Metarhizium robertsii ARSEF 2575.</title>
        <authorList>
            <person name="Giuliano Garisto Donzelli B."/>
            <person name="Roe B.A."/>
            <person name="Macmil S.L."/>
            <person name="Krasnoff S.B."/>
            <person name="Gibson D.M."/>
        </authorList>
    </citation>
    <scope>NUCLEOTIDE SEQUENCE [LARGE SCALE GENOMIC DNA]</scope>
    <source>
        <strain evidence="1 2">ARSEF 2575</strain>
    </source>
</reference>
<sequence>MPFLPLQYGVRRIHCTEAKIMWPDMQRVRSCYSWRPNARPGVCDHVVHIGDVTRPPRTLALLPVVPSRPALPPSQNRLATVVPVVQVPYQANYVVLCELGLGWAVVSPTGMHPGHKEENWAPERL</sequence>
<evidence type="ECO:0000313" key="2">
    <source>
        <dbReference type="Proteomes" id="UP000030151"/>
    </source>
</evidence>
<proteinExistence type="predicted"/>
<protein>
    <submittedName>
        <fullName evidence="1">Uncharacterized protein</fullName>
    </submittedName>
</protein>
<organism evidence="1 2">
    <name type="scientific">Metarhizium robertsii</name>
    <dbReference type="NCBI Taxonomy" id="568076"/>
    <lineage>
        <taxon>Eukaryota</taxon>
        <taxon>Fungi</taxon>
        <taxon>Dikarya</taxon>
        <taxon>Ascomycota</taxon>
        <taxon>Pezizomycotina</taxon>
        <taxon>Sordariomycetes</taxon>
        <taxon>Hypocreomycetidae</taxon>
        <taxon>Hypocreales</taxon>
        <taxon>Clavicipitaceae</taxon>
        <taxon>Metarhizium</taxon>
    </lineage>
</organism>
<dbReference type="Proteomes" id="UP000030151">
    <property type="component" value="Unassembled WGS sequence"/>
</dbReference>
<name>A0A014QXW5_9HYPO</name>
<evidence type="ECO:0000313" key="1">
    <source>
        <dbReference type="EMBL" id="EXU99455.1"/>
    </source>
</evidence>
<comment type="caution">
    <text evidence="1">The sequence shown here is derived from an EMBL/GenBank/DDBJ whole genome shotgun (WGS) entry which is preliminary data.</text>
</comment>
<accession>A0A014QXW5</accession>
<dbReference type="HOGENOM" id="CLU_2292322_0_0_1"/>
<dbReference type="AlphaFoldDB" id="A0A014QXW5"/>